<gene>
    <name evidence="1" type="ORF">LCGC14_1070460</name>
</gene>
<evidence type="ECO:0000313" key="1">
    <source>
        <dbReference type="EMBL" id="KKN07114.1"/>
    </source>
</evidence>
<accession>A0A0F9MNA2</accession>
<protein>
    <submittedName>
        <fullName evidence="1">Uncharacterized protein</fullName>
    </submittedName>
</protein>
<reference evidence="1" key="1">
    <citation type="journal article" date="2015" name="Nature">
        <title>Complex archaea that bridge the gap between prokaryotes and eukaryotes.</title>
        <authorList>
            <person name="Spang A."/>
            <person name="Saw J.H."/>
            <person name="Jorgensen S.L."/>
            <person name="Zaremba-Niedzwiedzka K."/>
            <person name="Martijn J."/>
            <person name="Lind A.E."/>
            <person name="van Eijk R."/>
            <person name="Schleper C."/>
            <person name="Guy L."/>
            <person name="Ettema T.J."/>
        </authorList>
    </citation>
    <scope>NUCLEOTIDE SEQUENCE</scope>
</reference>
<dbReference type="AlphaFoldDB" id="A0A0F9MNA2"/>
<dbReference type="EMBL" id="LAZR01004605">
    <property type="protein sequence ID" value="KKN07114.1"/>
    <property type="molecule type" value="Genomic_DNA"/>
</dbReference>
<comment type="caution">
    <text evidence="1">The sequence shown here is derived from an EMBL/GenBank/DDBJ whole genome shotgun (WGS) entry which is preliminary data.</text>
</comment>
<sequence>MRTHDGYIPRAIKDLCNEINRVRGVVTHSDQLGAQQKAMLEGQLDVIADKVSACTSGVASCEVHTSDAKVYELVRERVDCMIKKYTWIDPEAMPAQHFKGFREDIADFLVPLLRQAGWFVDEDDGMLTCVCNHHKENEVLLLKRPPDVINEEMQLNLANAQLVARFNSEKMEVAIKTLRLLETSDRLTLKAVSEIALKALDDIAAIGNPGLEG</sequence>
<name>A0A0F9MNA2_9ZZZZ</name>
<proteinExistence type="predicted"/>
<organism evidence="1">
    <name type="scientific">marine sediment metagenome</name>
    <dbReference type="NCBI Taxonomy" id="412755"/>
    <lineage>
        <taxon>unclassified sequences</taxon>
        <taxon>metagenomes</taxon>
        <taxon>ecological metagenomes</taxon>
    </lineage>
</organism>